<sequence length="609" mass="67504">MPDLNSLSFSSTSAITQPGAPATPTVSPATLVVRDRNLARLISDYASPGTRSMPVGTRWRLDEARKAAALRGIHPNFAQYNARYADEAFARLEHGQLTHQELLSEFMLRLARARLPAKYPESEGKRAQLTQQMTEGMRKYFNGVGPYIDPSFRITLLLDAAYGTLSPAPTENTSGDPEWAKAILQVDTLRYCLHTFLCDLATGTHDLGRLETLARHCASQTGMRRRFWYAKLAFFAAHFGAWRTVRLLLDAGKLRPDKLGELWVTDEVRIDTRLNDGSTDEHRIDTRLDDQRRENLIEAMLPAEDRIGLLHLAAAQDEVDMLPFLVAHLTSAGMSIDYPDSNGQSALFNAAAHGNVRAGEWLIRHHAKINLVSEYGETPLHVAAQHSPAFVRLLIEACTRAQADVSMYVNALNKHERSPLDVATHPETVALLCQAGIDLARVNGKLLYHWIDKFGTSSIHLLQALHDACTEPDQRQHFLRVLHSPLEWDVVSLVHYLQCSPPYAGRICSDGAAYLRAVDETIEGVKLFLAWGADLHYSTPKCCSAHDYASGYVPDMALGALSPSAVNNAPAFQRAINTRINTLRQLLGWPAVETAPATQTGKRKRIAGE</sequence>
<dbReference type="Proteomes" id="UP000004277">
    <property type="component" value="Unassembled WGS sequence"/>
</dbReference>
<evidence type="ECO:0000313" key="1">
    <source>
        <dbReference type="EMBL" id="TMS57803.1"/>
    </source>
</evidence>
<dbReference type="EMBL" id="AKCV02000017">
    <property type="protein sequence ID" value="TMS57803.1"/>
    <property type="molecule type" value="Genomic_DNA"/>
</dbReference>
<reference evidence="1" key="1">
    <citation type="submission" date="2019-05" db="EMBL/GenBank/DDBJ databases">
        <title>Revised genome assembly of Burkholderiaceae (previously Ralstonia) sp. PBA.</title>
        <authorList>
            <person name="Gan H.M."/>
        </authorList>
    </citation>
    <scope>NUCLEOTIDE SEQUENCE</scope>
    <source>
        <strain evidence="1">PBA</strain>
    </source>
</reference>
<accession>A0ACD3SNV1</accession>
<proteinExistence type="predicted"/>
<keyword evidence="2" id="KW-1185">Reference proteome</keyword>
<name>A0ACD3SNV1_9BURK</name>
<protein>
    <submittedName>
        <fullName evidence="1">Ankyrin repeat domain-containing protein</fullName>
    </submittedName>
</protein>
<gene>
    <name evidence="1" type="ORF">MW7_010005</name>
</gene>
<organism evidence="1 2">
    <name type="scientific">Imbroritus primus</name>
    <dbReference type="NCBI Taxonomy" id="3058603"/>
    <lineage>
        <taxon>Bacteria</taxon>
        <taxon>Pseudomonadati</taxon>
        <taxon>Pseudomonadota</taxon>
        <taxon>Betaproteobacteria</taxon>
        <taxon>Burkholderiales</taxon>
        <taxon>Burkholderiaceae</taxon>
        <taxon>Imbroritus</taxon>
    </lineage>
</organism>
<evidence type="ECO:0000313" key="2">
    <source>
        <dbReference type="Proteomes" id="UP000004277"/>
    </source>
</evidence>
<comment type="caution">
    <text evidence="1">The sequence shown here is derived from an EMBL/GenBank/DDBJ whole genome shotgun (WGS) entry which is preliminary data.</text>
</comment>